<evidence type="ECO:0000256" key="1">
    <source>
        <dbReference type="SAM" id="MobiDB-lite"/>
    </source>
</evidence>
<reference evidence="3" key="1">
    <citation type="journal article" date="2019" name="Int. J. Syst. Evol. Microbiol.">
        <title>The Global Catalogue of Microorganisms (GCM) 10K type strain sequencing project: providing services to taxonomists for standard genome sequencing and annotation.</title>
        <authorList>
            <consortium name="The Broad Institute Genomics Platform"/>
            <consortium name="The Broad Institute Genome Sequencing Center for Infectious Disease"/>
            <person name="Wu L."/>
            <person name="Ma J."/>
        </authorList>
    </citation>
    <scope>NUCLEOTIDE SEQUENCE [LARGE SCALE GENOMIC DNA]</scope>
    <source>
        <strain evidence="3">XZYJ18</strain>
    </source>
</reference>
<gene>
    <name evidence="2" type="primary">casB</name>
    <name evidence="2" type="synonym">cse2</name>
    <name evidence="2" type="ORF">ACFO4E_11915</name>
</gene>
<dbReference type="RefSeq" id="WP_378573888.1">
    <property type="nucleotide sequence ID" value="NZ_JBHSFQ010000009.1"/>
</dbReference>
<feature type="compositionally biased region" description="Low complexity" evidence="1">
    <location>
        <begin position="215"/>
        <end position="232"/>
    </location>
</feature>
<evidence type="ECO:0000313" key="2">
    <source>
        <dbReference type="EMBL" id="MFC4562561.1"/>
    </source>
</evidence>
<protein>
    <submittedName>
        <fullName evidence="2">Type I-E CRISPR-associated protein Cse2/CasB</fullName>
    </submittedName>
</protein>
<dbReference type="EMBL" id="JBHSFQ010000009">
    <property type="protein sequence ID" value="MFC4562561.1"/>
    <property type="molecule type" value="Genomic_DNA"/>
</dbReference>
<dbReference type="InterPro" id="IPR038287">
    <property type="entry name" value="Cse2_sf"/>
</dbReference>
<dbReference type="CDD" id="cd09731">
    <property type="entry name" value="Cse2_I-E"/>
    <property type="match status" value="1"/>
</dbReference>
<evidence type="ECO:0000313" key="3">
    <source>
        <dbReference type="Proteomes" id="UP001595923"/>
    </source>
</evidence>
<comment type="caution">
    <text evidence="2">The sequence shown here is derived from an EMBL/GenBank/DDBJ whole genome shotgun (WGS) entry which is preliminary data.</text>
</comment>
<dbReference type="NCBIfam" id="TIGR02548">
    <property type="entry name" value="casB_cse2"/>
    <property type="match status" value="1"/>
</dbReference>
<dbReference type="InterPro" id="IPR013382">
    <property type="entry name" value="CRISPR-assoc_prot_Cse2"/>
</dbReference>
<sequence length="232" mass="25201">MTKADHAWKGRMERVLGELRTAQGAAAHDAPERLARWRRGLGRTPEETPVLAPEVARIADPAAFRDPKRLRSHEAAVHHALTLLAVHQQSADRVMHQRGGGQGAVRASMGRACRELCVRRSSSGGGEGSPARKPAQPQFASENAGIVRRLEAAITAHSTTELVGHLRGLIPMLRKEGIPLDYVQLADDIDAWSRPKGRGYAAMRWGRDFYATAHTGSPSGTDTTDTPVSDEE</sequence>
<dbReference type="Proteomes" id="UP001595923">
    <property type="component" value="Unassembled WGS sequence"/>
</dbReference>
<proteinExistence type="predicted"/>
<name>A0ABV9DUJ2_9ACTN</name>
<accession>A0ABV9DUJ2</accession>
<feature type="region of interest" description="Disordered" evidence="1">
    <location>
        <begin position="120"/>
        <end position="140"/>
    </location>
</feature>
<keyword evidence="3" id="KW-1185">Reference proteome</keyword>
<feature type="region of interest" description="Disordered" evidence="1">
    <location>
        <begin position="211"/>
        <end position="232"/>
    </location>
</feature>
<dbReference type="Pfam" id="PF09485">
    <property type="entry name" value="CRISPR_Cse2"/>
    <property type="match status" value="1"/>
</dbReference>
<dbReference type="Gene3D" id="1.10.520.40">
    <property type="entry name" value="CRISPR-associated protein Cse2"/>
    <property type="match status" value="1"/>
</dbReference>
<organism evidence="2 3">
    <name type="scientific">Nocardiopsis mangrovi</name>
    <dbReference type="NCBI Taxonomy" id="1179818"/>
    <lineage>
        <taxon>Bacteria</taxon>
        <taxon>Bacillati</taxon>
        <taxon>Actinomycetota</taxon>
        <taxon>Actinomycetes</taxon>
        <taxon>Streptosporangiales</taxon>
        <taxon>Nocardiopsidaceae</taxon>
        <taxon>Nocardiopsis</taxon>
    </lineage>
</organism>